<dbReference type="Pfam" id="PF00722">
    <property type="entry name" value="Glyco_hydro_16"/>
    <property type="match status" value="1"/>
</dbReference>
<proteinExistence type="inferred from homology"/>
<dbReference type="GO" id="GO:0004553">
    <property type="term" value="F:hydrolase activity, hydrolyzing O-glycosyl compounds"/>
    <property type="evidence" value="ECO:0007669"/>
    <property type="project" value="InterPro"/>
</dbReference>
<evidence type="ECO:0000259" key="2">
    <source>
        <dbReference type="PROSITE" id="PS51762"/>
    </source>
</evidence>
<dbReference type="CDD" id="cd08023">
    <property type="entry name" value="GH16_laminarinase_like"/>
    <property type="match status" value="1"/>
</dbReference>
<sequence>SNASYQLHALGFATFVSFLLLQPAPLRADPPKHAEWEMTFHDEFDGEGVNWDLWESQASIRGGDRLEGRWPENNVVKDGILYQVTKKEDPPRSGKEWSTAHLWTREFTQQYGYFEARMRYGRYLNNAFWLYRPRGRFPERPHFEIDINEGHTPREVAMTLHYYVYPEWLDRAELHSTSKRWDAPVDLDDDFHLYAVEWNEELVIWYFDGEPVRVLQNPKCHAPADIRLSTVIMQHHLERDEVSLDTMDGVSMAVEWVRVYRKTRDLY</sequence>
<dbReference type="PANTHER" id="PTHR10963:SF55">
    <property type="entry name" value="GLYCOSIDE HYDROLASE FAMILY 16 PROTEIN"/>
    <property type="match status" value="1"/>
</dbReference>
<reference evidence="3" key="1">
    <citation type="journal article" date="2014" name="Front. Microbiol.">
        <title>High frequency of phylogenetically diverse reductive dehalogenase-homologous genes in deep subseafloor sedimentary metagenomes.</title>
        <authorList>
            <person name="Kawai M."/>
            <person name="Futagami T."/>
            <person name="Toyoda A."/>
            <person name="Takaki Y."/>
            <person name="Nishi S."/>
            <person name="Hori S."/>
            <person name="Arai W."/>
            <person name="Tsubouchi T."/>
            <person name="Morono Y."/>
            <person name="Uchiyama I."/>
            <person name="Ito T."/>
            <person name="Fujiyama A."/>
            <person name="Inagaki F."/>
            <person name="Takami H."/>
        </authorList>
    </citation>
    <scope>NUCLEOTIDE SEQUENCE</scope>
    <source>
        <strain evidence="3">Expedition CK06-06</strain>
    </source>
</reference>
<name>X1DZF9_9ZZZZ</name>
<dbReference type="InterPro" id="IPR050546">
    <property type="entry name" value="Glycosyl_Hydrlase_16"/>
</dbReference>
<accession>X1DZF9</accession>
<dbReference type="AlphaFoldDB" id="X1DZF9"/>
<dbReference type="EMBL" id="BART01029485">
    <property type="protein sequence ID" value="GAH01793.1"/>
    <property type="molecule type" value="Genomic_DNA"/>
</dbReference>
<comment type="similarity">
    <text evidence="1">Belongs to the glycosyl hydrolase 16 family.</text>
</comment>
<gene>
    <name evidence="3" type="ORF">S01H4_51726</name>
</gene>
<protein>
    <recommendedName>
        <fullName evidence="2">GH16 domain-containing protein</fullName>
    </recommendedName>
</protein>
<organism evidence="3">
    <name type="scientific">marine sediment metagenome</name>
    <dbReference type="NCBI Taxonomy" id="412755"/>
    <lineage>
        <taxon>unclassified sequences</taxon>
        <taxon>metagenomes</taxon>
        <taxon>ecological metagenomes</taxon>
    </lineage>
</organism>
<dbReference type="SUPFAM" id="SSF49899">
    <property type="entry name" value="Concanavalin A-like lectins/glucanases"/>
    <property type="match status" value="1"/>
</dbReference>
<feature type="domain" description="GH16" evidence="2">
    <location>
        <begin position="1"/>
        <end position="265"/>
    </location>
</feature>
<evidence type="ECO:0000313" key="3">
    <source>
        <dbReference type="EMBL" id="GAH01793.1"/>
    </source>
</evidence>
<dbReference type="InterPro" id="IPR013320">
    <property type="entry name" value="ConA-like_dom_sf"/>
</dbReference>
<dbReference type="Gene3D" id="2.60.120.200">
    <property type="match status" value="1"/>
</dbReference>
<evidence type="ECO:0000256" key="1">
    <source>
        <dbReference type="ARBA" id="ARBA00006865"/>
    </source>
</evidence>
<dbReference type="PANTHER" id="PTHR10963">
    <property type="entry name" value="GLYCOSYL HYDROLASE-RELATED"/>
    <property type="match status" value="1"/>
</dbReference>
<dbReference type="PROSITE" id="PS51762">
    <property type="entry name" value="GH16_2"/>
    <property type="match status" value="1"/>
</dbReference>
<comment type="caution">
    <text evidence="3">The sequence shown here is derived from an EMBL/GenBank/DDBJ whole genome shotgun (WGS) entry which is preliminary data.</text>
</comment>
<feature type="non-terminal residue" evidence="3">
    <location>
        <position position="1"/>
    </location>
</feature>
<dbReference type="InterPro" id="IPR000757">
    <property type="entry name" value="Beta-glucanase-like"/>
</dbReference>
<dbReference type="GO" id="GO:0005975">
    <property type="term" value="P:carbohydrate metabolic process"/>
    <property type="evidence" value="ECO:0007669"/>
    <property type="project" value="InterPro"/>
</dbReference>
<feature type="non-terminal residue" evidence="3">
    <location>
        <position position="267"/>
    </location>
</feature>